<feature type="domain" description="HTH tetR-type" evidence="3">
    <location>
        <begin position="17"/>
        <end position="77"/>
    </location>
</feature>
<sequence>MVEILMSSKSRRAEQVLQTRTLIVRAALRLMLERGYIPTTLGAIAAEAGVAVQTIYNSVGGKAAVLSAVLDLAAARPDPPDDRPGPLRSQVSEARTATEIVRILTDWIADLNERTSGVHRVIAQAAGVDADIAELEIRRSAQRLLQYGEVASALRSRHSLRGGLSDHEAAATVWALGHPQSYRSLVLDLGWSGAAYRDWLAKALQGALSLSGAPGGARDQI</sequence>
<dbReference type="RefSeq" id="WP_134370128.1">
    <property type="nucleotide sequence ID" value="NZ_SOGN01000044.1"/>
</dbReference>
<evidence type="ECO:0000259" key="3">
    <source>
        <dbReference type="PROSITE" id="PS50977"/>
    </source>
</evidence>
<dbReference type="InterPro" id="IPR001647">
    <property type="entry name" value="HTH_TetR"/>
</dbReference>
<keyword evidence="1 2" id="KW-0238">DNA-binding</keyword>
<dbReference type="AlphaFoldDB" id="A0A4R8XN42"/>
<dbReference type="GO" id="GO:0003700">
    <property type="term" value="F:DNA-binding transcription factor activity"/>
    <property type="evidence" value="ECO:0007669"/>
    <property type="project" value="TreeGrafter"/>
</dbReference>
<dbReference type="PROSITE" id="PS50977">
    <property type="entry name" value="HTH_TETR_2"/>
    <property type="match status" value="1"/>
</dbReference>
<keyword evidence="5" id="KW-1185">Reference proteome</keyword>
<dbReference type="EMBL" id="SOGN01000044">
    <property type="protein sequence ID" value="TFC79489.1"/>
    <property type="molecule type" value="Genomic_DNA"/>
</dbReference>
<comment type="caution">
    <text evidence="4">The sequence shown here is derived from an EMBL/GenBank/DDBJ whole genome shotgun (WGS) entry which is preliminary data.</text>
</comment>
<proteinExistence type="predicted"/>
<dbReference type="SUPFAM" id="SSF46689">
    <property type="entry name" value="Homeodomain-like"/>
    <property type="match status" value="1"/>
</dbReference>
<dbReference type="PANTHER" id="PTHR30055">
    <property type="entry name" value="HTH-TYPE TRANSCRIPTIONAL REGULATOR RUTR"/>
    <property type="match status" value="1"/>
</dbReference>
<evidence type="ECO:0000313" key="4">
    <source>
        <dbReference type="EMBL" id="TFC79489.1"/>
    </source>
</evidence>
<accession>A0A4R8XN42</accession>
<organism evidence="4 5">
    <name type="scientific">Cryobacterium cheniae</name>
    <dbReference type="NCBI Taxonomy" id="1259262"/>
    <lineage>
        <taxon>Bacteria</taxon>
        <taxon>Bacillati</taxon>
        <taxon>Actinomycetota</taxon>
        <taxon>Actinomycetes</taxon>
        <taxon>Micrococcales</taxon>
        <taxon>Microbacteriaceae</taxon>
        <taxon>Cryobacterium</taxon>
    </lineage>
</organism>
<dbReference type="InterPro" id="IPR009057">
    <property type="entry name" value="Homeodomain-like_sf"/>
</dbReference>
<dbReference type="Proteomes" id="UP000298433">
    <property type="component" value="Unassembled WGS sequence"/>
</dbReference>
<reference evidence="4 5" key="1">
    <citation type="submission" date="2019-03" db="EMBL/GenBank/DDBJ databases">
        <title>Genomics of glacier-inhabiting Cryobacterium strains.</title>
        <authorList>
            <person name="Liu Q."/>
            <person name="Xin Y.-H."/>
        </authorList>
    </citation>
    <scope>NUCLEOTIDE SEQUENCE [LARGE SCALE GENOMIC DNA]</scope>
    <source>
        <strain evidence="4 5">TMT2-48-2</strain>
    </source>
</reference>
<dbReference type="InterPro" id="IPR050109">
    <property type="entry name" value="HTH-type_TetR-like_transc_reg"/>
</dbReference>
<dbReference type="PANTHER" id="PTHR30055:SF226">
    <property type="entry name" value="HTH-TYPE TRANSCRIPTIONAL REGULATOR PKSA"/>
    <property type="match status" value="1"/>
</dbReference>
<dbReference type="OrthoDB" id="3825402at2"/>
<dbReference type="Gene3D" id="1.10.357.10">
    <property type="entry name" value="Tetracycline Repressor, domain 2"/>
    <property type="match status" value="1"/>
</dbReference>
<feature type="DNA-binding region" description="H-T-H motif" evidence="2">
    <location>
        <begin position="40"/>
        <end position="59"/>
    </location>
</feature>
<dbReference type="GO" id="GO:0000976">
    <property type="term" value="F:transcription cis-regulatory region binding"/>
    <property type="evidence" value="ECO:0007669"/>
    <property type="project" value="TreeGrafter"/>
</dbReference>
<name>A0A4R8XN42_9MICO</name>
<evidence type="ECO:0000256" key="2">
    <source>
        <dbReference type="PROSITE-ProRule" id="PRU00335"/>
    </source>
</evidence>
<evidence type="ECO:0000313" key="5">
    <source>
        <dbReference type="Proteomes" id="UP000298433"/>
    </source>
</evidence>
<protein>
    <submittedName>
        <fullName evidence="4">TetR/AcrR family transcriptional regulator</fullName>
    </submittedName>
</protein>
<gene>
    <name evidence="4" type="ORF">E3T23_09430</name>
</gene>
<dbReference type="PRINTS" id="PR00455">
    <property type="entry name" value="HTHTETR"/>
</dbReference>
<dbReference type="Pfam" id="PF00440">
    <property type="entry name" value="TetR_N"/>
    <property type="match status" value="1"/>
</dbReference>
<evidence type="ECO:0000256" key="1">
    <source>
        <dbReference type="ARBA" id="ARBA00023125"/>
    </source>
</evidence>